<dbReference type="EMBL" id="SGIT01000001">
    <property type="protein sequence ID" value="RZF62682.1"/>
    <property type="molecule type" value="Genomic_DNA"/>
</dbReference>
<feature type="signal peptide" evidence="1">
    <location>
        <begin position="1"/>
        <end position="22"/>
    </location>
</feature>
<sequence>MKNKKISRILLPLVAISIILVAACDSKLSPIEKDWPTPGPVGNVKVENFQGGATLTYDLPPGKELWYVKAEYEIRPGVKREKKATYYTNQIVLDGFGKTGVYDVKLYAVGRDEKESAPVVVQVHPYTPPIESVYETLVMNEDFGGLNVLMKNDTEADIVMYVVTLEPNGIWEPVETYYTRQREGMFTARGFKPEKRRFGVYLRDRWENYSDTLVRDLTPYFEMELDKSRFKEVRLPTDTWQKRYAGSAGVSAIWNGNRATSGQNHNFQSILPSPIPQWFTFDLGVTAKLSRMQYWMKAGLFAQGNAKVIEIWGSTDPAADGSWESWTLMATFTSFKPSGLPLGSTTEEDIAHATAGDNFVFPSDAPPVRYIRFKTLEVWDPATQNVWVNEISMFGSVEE</sequence>
<dbReference type="InterPro" id="IPR032527">
    <property type="entry name" value="DUF4959"/>
</dbReference>
<reference evidence="3 4" key="1">
    <citation type="submission" date="2019-02" db="EMBL/GenBank/DDBJ databases">
        <authorList>
            <person name="Li Y."/>
        </authorList>
    </citation>
    <scope>NUCLEOTIDE SEQUENCE [LARGE SCALE GENOMIC DNA]</scope>
    <source>
        <strain evidence="3 4">30C10-4-7</strain>
    </source>
</reference>
<evidence type="ECO:0000259" key="2">
    <source>
        <dbReference type="PROSITE" id="PS50022"/>
    </source>
</evidence>
<dbReference type="AlphaFoldDB" id="A0A4Q6XY08"/>
<dbReference type="InterPro" id="IPR032164">
    <property type="entry name" value="DUF5000"/>
</dbReference>
<feature type="domain" description="F5/8 type C" evidence="2">
    <location>
        <begin position="218"/>
        <end position="396"/>
    </location>
</feature>
<dbReference type="OrthoDB" id="1312186at2"/>
<feature type="chain" id="PRO_5020617189" evidence="1">
    <location>
        <begin position="23"/>
        <end position="399"/>
    </location>
</feature>
<dbReference type="InterPro" id="IPR033431">
    <property type="entry name" value="DUF5126"/>
</dbReference>
<dbReference type="Gene3D" id="2.60.120.260">
    <property type="entry name" value="Galactose-binding domain-like"/>
    <property type="match status" value="1"/>
</dbReference>
<dbReference type="RefSeq" id="WP_130140907.1">
    <property type="nucleotide sequence ID" value="NZ_SGIT01000001.1"/>
</dbReference>
<keyword evidence="1" id="KW-0732">Signal</keyword>
<dbReference type="PROSITE" id="PS51257">
    <property type="entry name" value="PROKAR_LIPOPROTEIN"/>
    <property type="match status" value="1"/>
</dbReference>
<dbReference type="Pfam" id="PF17166">
    <property type="entry name" value="DUF5126"/>
    <property type="match status" value="1"/>
</dbReference>
<organism evidence="3 4">
    <name type="scientific">Sphingobacterium corticibacterium</name>
    <dbReference type="NCBI Taxonomy" id="2484746"/>
    <lineage>
        <taxon>Bacteria</taxon>
        <taxon>Pseudomonadati</taxon>
        <taxon>Bacteroidota</taxon>
        <taxon>Sphingobacteriia</taxon>
        <taxon>Sphingobacteriales</taxon>
        <taxon>Sphingobacteriaceae</taxon>
        <taxon>Sphingobacterium</taxon>
    </lineage>
</organism>
<protein>
    <submittedName>
        <fullName evidence="3">DUF5126 domain-containing protein</fullName>
    </submittedName>
</protein>
<dbReference type="InterPro" id="IPR008979">
    <property type="entry name" value="Galactose-bd-like_sf"/>
</dbReference>
<proteinExistence type="predicted"/>
<dbReference type="Pfam" id="PF16323">
    <property type="entry name" value="DUF4959"/>
    <property type="match status" value="1"/>
</dbReference>
<evidence type="ECO:0000313" key="4">
    <source>
        <dbReference type="Proteomes" id="UP000292855"/>
    </source>
</evidence>
<gene>
    <name evidence="3" type="ORF">EWE74_07810</name>
</gene>
<evidence type="ECO:0000313" key="3">
    <source>
        <dbReference type="EMBL" id="RZF62682.1"/>
    </source>
</evidence>
<dbReference type="PROSITE" id="PS50022">
    <property type="entry name" value="FA58C_3"/>
    <property type="match status" value="1"/>
</dbReference>
<dbReference type="Proteomes" id="UP000292855">
    <property type="component" value="Unassembled WGS sequence"/>
</dbReference>
<dbReference type="InterPro" id="IPR000421">
    <property type="entry name" value="FA58C"/>
</dbReference>
<keyword evidence="4" id="KW-1185">Reference proteome</keyword>
<dbReference type="SUPFAM" id="SSF49785">
    <property type="entry name" value="Galactose-binding domain-like"/>
    <property type="match status" value="1"/>
</dbReference>
<comment type="caution">
    <text evidence="3">The sequence shown here is derived from an EMBL/GenBank/DDBJ whole genome shotgun (WGS) entry which is preliminary data.</text>
</comment>
<dbReference type="Pfam" id="PF16391">
    <property type="entry name" value="DUF5000"/>
    <property type="match status" value="1"/>
</dbReference>
<name>A0A4Q6XY08_9SPHI</name>
<evidence type="ECO:0000256" key="1">
    <source>
        <dbReference type="SAM" id="SignalP"/>
    </source>
</evidence>
<accession>A0A4Q6XY08</accession>